<keyword evidence="8" id="KW-0675">Receptor</keyword>
<keyword evidence="3" id="KW-0998">Cell outer membrane</keyword>
<feature type="chain" id="PRO_5031373846" evidence="5">
    <location>
        <begin position="27"/>
        <end position="1088"/>
    </location>
</feature>
<comment type="subcellular location">
    <subcellularLocation>
        <location evidence="1 4">Cell outer membrane</location>
    </subcellularLocation>
</comment>
<dbReference type="Gene3D" id="2.170.130.10">
    <property type="entry name" value="TonB-dependent receptor, plug domain"/>
    <property type="match status" value="1"/>
</dbReference>
<evidence type="ECO:0000313" key="9">
    <source>
        <dbReference type="Proteomes" id="UP000556201"/>
    </source>
</evidence>
<reference evidence="8 9" key="1">
    <citation type="submission" date="2020-08" db="EMBL/GenBank/DDBJ databases">
        <title>Functional genomics of gut bacteria from endangered species of beetles.</title>
        <authorList>
            <person name="Carlos-Shanley C."/>
        </authorList>
    </citation>
    <scope>NUCLEOTIDE SEQUENCE [LARGE SCALE GENOMIC DNA]</scope>
    <source>
        <strain evidence="8 9">S00192</strain>
    </source>
</reference>
<organism evidence="8 9">
    <name type="scientific">Brevundimonas vesicularis</name>
    <name type="common">Pseudomonas vesicularis</name>
    <dbReference type="NCBI Taxonomy" id="41276"/>
    <lineage>
        <taxon>Bacteria</taxon>
        <taxon>Pseudomonadati</taxon>
        <taxon>Pseudomonadota</taxon>
        <taxon>Alphaproteobacteria</taxon>
        <taxon>Caulobacterales</taxon>
        <taxon>Caulobacteraceae</taxon>
        <taxon>Brevundimonas</taxon>
    </lineage>
</organism>
<dbReference type="EMBL" id="JACHLJ010000001">
    <property type="protein sequence ID" value="MBB5771396.1"/>
    <property type="molecule type" value="Genomic_DNA"/>
</dbReference>
<dbReference type="PANTHER" id="PTHR47234:SF2">
    <property type="entry name" value="TONB-DEPENDENT RECEPTOR"/>
    <property type="match status" value="1"/>
</dbReference>
<evidence type="ECO:0000256" key="3">
    <source>
        <dbReference type="ARBA" id="ARBA00023237"/>
    </source>
</evidence>
<evidence type="ECO:0000256" key="4">
    <source>
        <dbReference type="RuleBase" id="RU003357"/>
    </source>
</evidence>
<feature type="domain" description="TonB-dependent receptor plug" evidence="7">
    <location>
        <begin position="57"/>
        <end position="171"/>
    </location>
</feature>
<dbReference type="AlphaFoldDB" id="A0A7W9FTW3"/>
<accession>A0A7W9FTW3</accession>
<evidence type="ECO:0000256" key="2">
    <source>
        <dbReference type="ARBA" id="ARBA00023136"/>
    </source>
</evidence>
<evidence type="ECO:0000256" key="1">
    <source>
        <dbReference type="ARBA" id="ARBA00004442"/>
    </source>
</evidence>
<dbReference type="GO" id="GO:0009279">
    <property type="term" value="C:cell outer membrane"/>
    <property type="evidence" value="ECO:0007669"/>
    <property type="project" value="UniProtKB-SubCell"/>
</dbReference>
<dbReference type="Proteomes" id="UP000556201">
    <property type="component" value="Unassembled WGS sequence"/>
</dbReference>
<dbReference type="SUPFAM" id="SSF56935">
    <property type="entry name" value="Porins"/>
    <property type="match status" value="1"/>
</dbReference>
<proteinExistence type="inferred from homology"/>
<dbReference type="RefSeq" id="WP_184278852.1">
    <property type="nucleotide sequence ID" value="NZ_JACHLJ010000001.1"/>
</dbReference>
<evidence type="ECO:0000256" key="5">
    <source>
        <dbReference type="SAM" id="SignalP"/>
    </source>
</evidence>
<dbReference type="InterPro" id="IPR012910">
    <property type="entry name" value="Plug_dom"/>
</dbReference>
<feature type="signal peptide" evidence="5">
    <location>
        <begin position="1"/>
        <end position="26"/>
    </location>
</feature>
<dbReference type="InterPro" id="IPR037066">
    <property type="entry name" value="Plug_dom_sf"/>
</dbReference>
<evidence type="ECO:0000259" key="7">
    <source>
        <dbReference type="Pfam" id="PF07715"/>
    </source>
</evidence>
<sequence length="1088" mass="118999">MKLKRNYLFGTTVLAGILAVSAPAWAQAQQTAAEAADATQVDEIVVTGSRIRRDPVTAPTPLIQVSRETLLTTGQNTVIDYLATIPALMNSQVPSDTTAGVLNAGGLSLPNLRSLGSGRTLTLVDGRRHVGSPQGTLAVDVDTIPRLLIESVEIVTGGAASVYGADAVSGVLNFKLRKDFEGLEIDARWAQLNDGGQDSKRISVLAGKNLFDDRLNVYAFGEYEQLDEVLAADIDWLQGGWGLVGRDADTAAAAYDGVTDALLYKDRRTLQLLRWGQVTLANNYQPSALNNPNTIPTGQCTTTSITSASCFGVAPGRTYVFDGLNARIADFGNWVQQTGTNRAVNVGGDGENPNVIFNVDSTLPKSENARFQVGGNFKITPNINLYAEAKYVDETTNLATGYSFGDVYISDTLNAGNSMQILSTSAYTTRTDNAFLPANLAAAIRANTTPVYGPATAGAPGAQTGTTAAPFARYSAWLLDRPQTNDKQLQRYVVGLNGSAGDLGFVKNIDWDLGYTYGRVDNKNVERGLDIERFSYAMDAVRDASGNIVCRVQQLTANGGTVTSRNPNVPGTLNSQSAVVQNCKPLNVFGLGNQSEEALQYVRAQLTIDQVNEQHDALGTVSGQLWDFWGAGPIGVALGAEYRKEYTEGTGRSRSLGTTYAQLNSGADFLPASYETKEAFAELSIPLMRDSFLGEYAELSGSYRYSDFSTFGGNDVYGVNLVYRPIRDIAFKTSFNTSVRAPTLSETNSPQTQTFLQFNDPCATVNIQNFADRTKAANRIVNCAALAQQLGLTFNFQDPTAANAYRPEYGSSVAGRNGGNPNLQPEESESFTFSTVLQPRFIPNFSLVLDYYEITIDKVIAAVSAQTAAENCVNGPSLNTSACQTLTRTGVNDPATPRDDRFLLVDFLQSSINYAKRNVRGLDFTSNYRFDTQDMLGRNWGVFQHSVNGSWLIEQKNFNNIENPNDFTELSSTLFYPRTRLTSTLTWQTPFEPLRVTWVADWQTAQDIVQRRDFVQNADSRPAEYLDTKNFMRNDFSVRYQVRDDLTLTGTVQNAFDSEQARWLGATLYSNFDPYGRRYSISLNYRPW</sequence>
<dbReference type="InterPro" id="IPR036942">
    <property type="entry name" value="Beta-barrel_TonB_sf"/>
</dbReference>
<keyword evidence="2 4" id="KW-0472">Membrane</keyword>
<comment type="caution">
    <text evidence="8">The sequence shown here is derived from an EMBL/GenBank/DDBJ whole genome shotgun (WGS) entry which is preliminary data.</text>
</comment>
<name>A0A7W9FTW3_BREVE</name>
<keyword evidence="4" id="KW-0798">TonB box</keyword>
<dbReference type="Pfam" id="PF07715">
    <property type="entry name" value="Plug"/>
    <property type="match status" value="1"/>
</dbReference>
<protein>
    <submittedName>
        <fullName evidence="8">Outer membrane receptor protein involved in Fe transport</fullName>
    </submittedName>
</protein>
<evidence type="ECO:0000313" key="8">
    <source>
        <dbReference type="EMBL" id="MBB5771396.1"/>
    </source>
</evidence>
<dbReference type="Pfam" id="PF00593">
    <property type="entry name" value="TonB_dep_Rec_b-barrel"/>
    <property type="match status" value="1"/>
</dbReference>
<dbReference type="InterPro" id="IPR000531">
    <property type="entry name" value="Beta-barrel_TonB"/>
</dbReference>
<dbReference type="Gene3D" id="2.40.170.20">
    <property type="entry name" value="TonB-dependent receptor, beta-barrel domain"/>
    <property type="match status" value="1"/>
</dbReference>
<evidence type="ECO:0000259" key="6">
    <source>
        <dbReference type="Pfam" id="PF00593"/>
    </source>
</evidence>
<comment type="similarity">
    <text evidence="4">Belongs to the TonB-dependent receptor family.</text>
</comment>
<keyword evidence="5" id="KW-0732">Signal</keyword>
<gene>
    <name evidence="8" type="ORF">HNP47_001365</name>
</gene>
<dbReference type="PANTHER" id="PTHR47234">
    <property type="match status" value="1"/>
</dbReference>
<feature type="domain" description="TonB-dependent receptor-like beta-barrel" evidence="6">
    <location>
        <begin position="493"/>
        <end position="1054"/>
    </location>
</feature>